<evidence type="ECO:0000256" key="9">
    <source>
        <dbReference type="ARBA" id="ARBA00040345"/>
    </source>
</evidence>
<proteinExistence type="inferred from homology"/>
<dbReference type="PANTHER" id="PTHR43646">
    <property type="entry name" value="GLYCOSYLTRANSFERASE"/>
    <property type="match status" value="1"/>
</dbReference>
<evidence type="ECO:0000256" key="7">
    <source>
        <dbReference type="ARBA" id="ARBA00037904"/>
    </source>
</evidence>
<keyword evidence="12" id="KW-1185">Reference proteome</keyword>
<dbReference type="EMBL" id="JBBPCN010000001">
    <property type="protein sequence ID" value="MEK8072705.1"/>
    <property type="molecule type" value="Genomic_DNA"/>
</dbReference>
<evidence type="ECO:0000256" key="5">
    <source>
        <dbReference type="ARBA" id="ARBA00023136"/>
    </source>
</evidence>
<evidence type="ECO:0000313" key="11">
    <source>
        <dbReference type="EMBL" id="MEK8072705.1"/>
    </source>
</evidence>
<sequence length="294" mass="33028">MNTLSVVVPAFNESAHMGDCLDALLEQREYIHEIIVVDNNCTDDTAAIVLDRRRRFPMVTLVAESERGVVHARNTGFDHASGSIIGRIDADTHIGQGWAKSVLDFFDRRLDYAAVTGPINLYDSPWAAPYRAYVSYTTKRKPDELRVSAASGNNFAIRRTAWQAARDRVSLRTDLHEDIDLSLCLYRVGLQIAQIKSMCVEVSGRRLLTPPLEYRHYVASSYRTWSFHGLANKSLRRLLVADMILHTLHWPLTRMLSTCDSRILPVSHSDTSVTSDRHLSSLPRGEFATAASGK</sequence>
<dbReference type="InterPro" id="IPR029044">
    <property type="entry name" value="Nucleotide-diphossugar_trans"/>
</dbReference>
<feature type="domain" description="Glycosyltransferase 2-like" evidence="10">
    <location>
        <begin position="5"/>
        <end position="161"/>
    </location>
</feature>
<dbReference type="GO" id="GO:0016757">
    <property type="term" value="F:glycosyltransferase activity"/>
    <property type="evidence" value="ECO:0007669"/>
    <property type="project" value="UniProtKB-KW"/>
</dbReference>
<evidence type="ECO:0000256" key="8">
    <source>
        <dbReference type="ARBA" id="ARBA00038120"/>
    </source>
</evidence>
<evidence type="ECO:0000256" key="4">
    <source>
        <dbReference type="ARBA" id="ARBA00022679"/>
    </source>
</evidence>
<reference evidence="11 12" key="1">
    <citation type="submission" date="2024-03" db="EMBL/GenBank/DDBJ databases">
        <title>Rhodococcus navarretei sp. nov. and Pseudarthrobacter quantumdoti sp. nov., two new species with the ability to biosynthesize Quantum Dots isolated from soil samples at Union Glacier, Antarctica.</title>
        <authorList>
            <person name="Vargas M."/>
        </authorList>
    </citation>
    <scope>NUCLEOTIDE SEQUENCE [LARGE SCALE GENOMIC DNA]</scope>
    <source>
        <strain evidence="11 12">EXRC-4A-4</strain>
    </source>
</reference>
<dbReference type="SUPFAM" id="SSF53448">
    <property type="entry name" value="Nucleotide-diphospho-sugar transferases"/>
    <property type="match status" value="1"/>
</dbReference>
<evidence type="ECO:0000256" key="2">
    <source>
        <dbReference type="ARBA" id="ARBA00022475"/>
    </source>
</evidence>
<dbReference type="Gene3D" id="3.90.550.10">
    <property type="entry name" value="Spore Coat Polysaccharide Biosynthesis Protein SpsA, Chain A"/>
    <property type="match status" value="1"/>
</dbReference>
<dbReference type="PANTHER" id="PTHR43646:SF2">
    <property type="entry name" value="GLYCOSYLTRANSFERASE 2-LIKE DOMAIN-CONTAINING PROTEIN"/>
    <property type="match status" value="1"/>
</dbReference>
<evidence type="ECO:0000313" key="12">
    <source>
        <dbReference type="Proteomes" id="UP001456513"/>
    </source>
</evidence>
<comment type="similarity">
    <text evidence="8">Belongs to the glycosyltransferase 2 family. CrtQ subfamily.</text>
</comment>
<dbReference type="CDD" id="cd00761">
    <property type="entry name" value="Glyco_tranf_GTA_type"/>
    <property type="match status" value="1"/>
</dbReference>
<evidence type="ECO:0000259" key="10">
    <source>
        <dbReference type="Pfam" id="PF00535"/>
    </source>
</evidence>
<keyword evidence="4 11" id="KW-0808">Transferase</keyword>
<evidence type="ECO:0000256" key="3">
    <source>
        <dbReference type="ARBA" id="ARBA00022676"/>
    </source>
</evidence>
<keyword evidence="5" id="KW-0472">Membrane</keyword>
<evidence type="ECO:0000256" key="6">
    <source>
        <dbReference type="ARBA" id="ARBA00037281"/>
    </source>
</evidence>
<dbReference type="RefSeq" id="WP_243593673.1">
    <property type="nucleotide sequence ID" value="NZ_JBBPCN010000001.1"/>
</dbReference>
<dbReference type="InterPro" id="IPR001173">
    <property type="entry name" value="Glyco_trans_2-like"/>
</dbReference>
<keyword evidence="3 11" id="KW-0328">Glycosyltransferase</keyword>
<dbReference type="Proteomes" id="UP001456513">
    <property type="component" value="Unassembled WGS sequence"/>
</dbReference>
<comment type="caution">
    <text evidence="11">The sequence shown here is derived from an EMBL/GenBank/DDBJ whole genome shotgun (WGS) entry which is preliminary data.</text>
</comment>
<dbReference type="Pfam" id="PF00535">
    <property type="entry name" value="Glycos_transf_2"/>
    <property type="match status" value="1"/>
</dbReference>
<accession>A0ABU9D278</accession>
<comment type="subcellular location">
    <subcellularLocation>
        <location evidence="1">Cell membrane</location>
    </subcellularLocation>
</comment>
<evidence type="ECO:0000256" key="1">
    <source>
        <dbReference type="ARBA" id="ARBA00004236"/>
    </source>
</evidence>
<organism evidence="11 12">
    <name type="scientific">Rhodococcus navarretei</name>
    <dbReference type="NCBI Taxonomy" id="3128981"/>
    <lineage>
        <taxon>Bacteria</taxon>
        <taxon>Bacillati</taxon>
        <taxon>Actinomycetota</taxon>
        <taxon>Actinomycetes</taxon>
        <taxon>Mycobacteriales</taxon>
        <taxon>Nocardiaceae</taxon>
        <taxon>Rhodococcus</taxon>
    </lineage>
</organism>
<gene>
    <name evidence="11" type="ORF">AABD04_17815</name>
</gene>
<comment type="function">
    <text evidence="6">Catalyzes the glycosylation of 4,4'-diaponeurosporenoate, i.e. the esterification of glucose at the C1'' position with the carboxyl group of 4,4'-diaponeurosporenic acid, to form glycosyl-4,4'-diaponeurosporenoate. This is a step in the biosynthesis of staphyloxanthin, an orange pigment present in most staphylococci strains.</text>
</comment>
<name>A0ABU9D278_9NOCA</name>
<keyword evidence="2" id="KW-1003">Cell membrane</keyword>
<protein>
    <recommendedName>
        <fullName evidence="9">4,4'-diaponeurosporenoate glycosyltransferase</fullName>
    </recommendedName>
</protein>
<comment type="pathway">
    <text evidence="7">Carotenoid biosynthesis; staphyloxanthin biosynthesis; staphyloxanthin from farnesyl diphosphate: step 4/5.</text>
</comment>